<dbReference type="GeneID" id="87874418"/>
<gene>
    <name evidence="1" type="ORF">B0T23DRAFT_373413</name>
</gene>
<evidence type="ECO:0000313" key="2">
    <source>
        <dbReference type="Proteomes" id="UP001285908"/>
    </source>
</evidence>
<dbReference type="AlphaFoldDB" id="A0AAJ0MTJ8"/>
<name>A0AAJ0MTJ8_9PEZI</name>
<sequence length="65" mass="7281">MDPRSEAKAPAVKQPPNHSLYLTWVKRLVIFAASISALLLTPHSPDLHTSQALSTLADEFQRYHN</sequence>
<protein>
    <submittedName>
        <fullName evidence="1">Uncharacterized protein</fullName>
    </submittedName>
</protein>
<dbReference type="RefSeq" id="XP_062695341.1">
    <property type="nucleotide sequence ID" value="XM_062836796.1"/>
</dbReference>
<dbReference type="Proteomes" id="UP001285908">
    <property type="component" value="Unassembled WGS sequence"/>
</dbReference>
<evidence type="ECO:0000313" key="1">
    <source>
        <dbReference type="EMBL" id="KAK3497077.1"/>
    </source>
</evidence>
<comment type="caution">
    <text evidence="1">The sequence shown here is derived from an EMBL/GenBank/DDBJ whole genome shotgun (WGS) entry which is preliminary data.</text>
</comment>
<proteinExistence type="predicted"/>
<keyword evidence="2" id="KW-1185">Reference proteome</keyword>
<reference evidence="1 2" key="1">
    <citation type="journal article" date="2023" name="Mol. Phylogenet. Evol.">
        <title>Genome-scale phylogeny and comparative genomics of the fungal order Sordariales.</title>
        <authorList>
            <person name="Hensen N."/>
            <person name="Bonometti L."/>
            <person name="Westerberg I."/>
            <person name="Brannstrom I.O."/>
            <person name="Guillou S."/>
            <person name="Cros-Aarteil S."/>
            <person name="Calhoun S."/>
            <person name="Haridas S."/>
            <person name="Kuo A."/>
            <person name="Mondo S."/>
            <person name="Pangilinan J."/>
            <person name="Riley R."/>
            <person name="LaButti K."/>
            <person name="Andreopoulos B."/>
            <person name="Lipzen A."/>
            <person name="Chen C."/>
            <person name="Yan M."/>
            <person name="Daum C."/>
            <person name="Ng V."/>
            <person name="Clum A."/>
            <person name="Steindorff A."/>
            <person name="Ohm R.A."/>
            <person name="Martin F."/>
            <person name="Silar P."/>
            <person name="Natvig D.O."/>
            <person name="Lalanne C."/>
            <person name="Gautier V."/>
            <person name="Ament-Velasquez S.L."/>
            <person name="Kruys A."/>
            <person name="Hutchinson M.I."/>
            <person name="Powell A.J."/>
            <person name="Barry K."/>
            <person name="Miller A.N."/>
            <person name="Grigoriev I.V."/>
            <person name="Debuchy R."/>
            <person name="Gladieux P."/>
            <person name="Hiltunen Thoren M."/>
            <person name="Johannesson H."/>
        </authorList>
    </citation>
    <scope>NUCLEOTIDE SEQUENCE [LARGE SCALE GENOMIC DNA]</scope>
    <source>
        <strain evidence="1 2">FGSC 10403</strain>
    </source>
</reference>
<dbReference type="EMBL" id="JAULSX010000002">
    <property type="protein sequence ID" value="KAK3497077.1"/>
    <property type="molecule type" value="Genomic_DNA"/>
</dbReference>
<accession>A0AAJ0MTJ8</accession>
<organism evidence="1 2">
    <name type="scientific">Neurospora hispaniola</name>
    <dbReference type="NCBI Taxonomy" id="588809"/>
    <lineage>
        <taxon>Eukaryota</taxon>
        <taxon>Fungi</taxon>
        <taxon>Dikarya</taxon>
        <taxon>Ascomycota</taxon>
        <taxon>Pezizomycotina</taxon>
        <taxon>Sordariomycetes</taxon>
        <taxon>Sordariomycetidae</taxon>
        <taxon>Sordariales</taxon>
        <taxon>Sordariaceae</taxon>
        <taxon>Neurospora</taxon>
    </lineage>
</organism>